<dbReference type="EMBL" id="BQXS01009057">
    <property type="protein sequence ID" value="GKT30764.1"/>
    <property type="molecule type" value="Genomic_DNA"/>
</dbReference>
<name>A0ABQ5KHJ2_9EUKA</name>
<protein>
    <submittedName>
        <fullName evidence="1">Methyl-accepting chemotaxis protein</fullName>
    </submittedName>
</protein>
<dbReference type="Proteomes" id="UP001057375">
    <property type="component" value="Unassembled WGS sequence"/>
</dbReference>
<proteinExistence type="predicted"/>
<accession>A0ABQ5KHJ2</accession>
<comment type="caution">
    <text evidence="1">The sequence shown here is derived from an EMBL/GenBank/DDBJ whole genome shotgun (WGS) entry which is preliminary data.</text>
</comment>
<reference evidence="1" key="1">
    <citation type="submission" date="2022-03" db="EMBL/GenBank/DDBJ databases">
        <title>Draft genome sequence of Aduncisulcus paluster, a free-living microaerophilic Fornicata.</title>
        <authorList>
            <person name="Yuyama I."/>
            <person name="Kume K."/>
            <person name="Tamura T."/>
            <person name="Inagaki Y."/>
            <person name="Hashimoto T."/>
        </authorList>
    </citation>
    <scope>NUCLEOTIDE SEQUENCE</scope>
    <source>
        <strain evidence="1">NY0171</strain>
    </source>
</reference>
<feature type="non-terminal residue" evidence="1">
    <location>
        <position position="1"/>
    </location>
</feature>
<gene>
    <name evidence="1" type="ORF">ADUPG1_005628</name>
</gene>
<keyword evidence="2" id="KW-1185">Reference proteome</keyword>
<organism evidence="1 2">
    <name type="scientific">Aduncisulcus paluster</name>
    <dbReference type="NCBI Taxonomy" id="2918883"/>
    <lineage>
        <taxon>Eukaryota</taxon>
        <taxon>Metamonada</taxon>
        <taxon>Carpediemonas-like organisms</taxon>
        <taxon>Aduncisulcus</taxon>
    </lineage>
</organism>
<evidence type="ECO:0000313" key="2">
    <source>
        <dbReference type="Proteomes" id="UP001057375"/>
    </source>
</evidence>
<feature type="non-terminal residue" evidence="1">
    <location>
        <position position="123"/>
    </location>
</feature>
<sequence>GVAYYALSSNFESFTQYRGLARDTNLMAQAQSNLLMVRMNVKDFLITDSEKDLSEYKQYMELTEGFMSEVKEEIKNPDRVKFVEEAGSLLVGYNAKFNEVERLQREGNVDVKVLNSVGPEIEK</sequence>
<evidence type="ECO:0000313" key="1">
    <source>
        <dbReference type="EMBL" id="GKT30764.1"/>
    </source>
</evidence>